<accession>A0A329RCA7</accession>
<keyword evidence="2" id="KW-0732">Signal</keyword>
<feature type="transmembrane region" description="Helical" evidence="1">
    <location>
        <begin position="32"/>
        <end position="51"/>
    </location>
</feature>
<name>A0A329RCA7_9STRA</name>
<dbReference type="EMBL" id="RCML01000791">
    <property type="protein sequence ID" value="KAG2969433.1"/>
    <property type="molecule type" value="Genomic_DNA"/>
</dbReference>
<proteinExistence type="predicted"/>
<keyword evidence="7" id="KW-1185">Reference proteome</keyword>
<feature type="signal peptide" evidence="2">
    <location>
        <begin position="1"/>
        <end position="21"/>
    </location>
</feature>
<keyword evidence="1" id="KW-1133">Transmembrane helix</keyword>
<dbReference type="EMBL" id="RCMV01000804">
    <property type="protein sequence ID" value="KAG3212730.1"/>
    <property type="molecule type" value="Genomic_DNA"/>
</dbReference>
<reference evidence="6 7" key="1">
    <citation type="submission" date="2018-01" db="EMBL/GenBank/DDBJ databases">
        <title>Draft genome of the strawberry crown rot pathogen Phytophthora cactorum.</title>
        <authorList>
            <person name="Armitage A.D."/>
            <person name="Lysoe E."/>
            <person name="Nellist C.F."/>
            <person name="Harrison R.J."/>
            <person name="Brurberg M.B."/>
        </authorList>
    </citation>
    <scope>NUCLEOTIDE SEQUENCE [LARGE SCALE GENOMIC DNA]</scope>
    <source>
        <strain evidence="6 7">10300</strain>
    </source>
</reference>
<protein>
    <submittedName>
        <fullName evidence="6">Uncharacterized protein</fullName>
    </submittedName>
</protein>
<comment type="caution">
    <text evidence="6">The sequence shown here is derived from an EMBL/GenBank/DDBJ whole genome shotgun (WGS) entry which is preliminary data.</text>
</comment>
<evidence type="ECO:0000313" key="4">
    <source>
        <dbReference type="EMBL" id="KAG2969433.1"/>
    </source>
</evidence>
<reference evidence="5" key="2">
    <citation type="submission" date="2018-05" db="EMBL/GenBank/DDBJ databases">
        <title>Effector identification in a new, highly contiguous assembly of the strawberry crown rot pathogen Phytophthora cactorum.</title>
        <authorList>
            <person name="Armitage A.D."/>
            <person name="Nellist C.F."/>
            <person name="Bates H."/>
            <person name="Vickerstaff R.J."/>
            <person name="Harrison R.J."/>
        </authorList>
    </citation>
    <scope>NUCLEOTIDE SEQUENCE</scope>
    <source>
        <strain evidence="3">4040</strain>
        <strain evidence="4">P415</strain>
        <strain evidence="5">P421</strain>
    </source>
</reference>
<evidence type="ECO:0000313" key="7">
    <source>
        <dbReference type="Proteomes" id="UP000251314"/>
    </source>
</evidence>
<dbReference type="Proteomes" id="UP000736787">
    <property type="component" value="Unassembled WGS sequence"/>
</dbReference>
<dbReference type="EMBL" id="RCMK01000127">
    <property type="protein sequence ID" value="KAG2947673.1"/>
    <property type="molecule type" value="Genomic_DNA"/>
</dbReference>
<dbReference type="Proteomes" id="UP000251314">
    <property type="component" value="Unassembled WGS sequence"/>
</dbReference>
<evidence type="ECO:0000313" key="6">
    <source>
        <dbReference type="EMBL" id="RAW20908.1"/>
    </source>
</evidence>
<evidence type="ECO:0000313" key="5">
    <source>
        <dbReference type="EMBL" id="KAG3212730.1"/>
    </source>
</evidence>
<feature type="chain" id="PRO_5039985361" evidence="2">
    <location>
        <begin position="22"/>
        <end position="52"/>
    </location>
</feature>
<evidence type="ECO:0000256" key="2">
    <source>
        <dbReference type="SAM" id="SignalP"/>
    </source>
</evidence>
<keyword evidence="1" id="KW-0812">Transmembrane</keyword>
<keyword evidence="1" id="KW-0472">Membrane</keyword>
<gene>
    <name evidence="6" type="ORF">PC110_g22649</name>
    <name evidence="3" type="ORF">PC117_g6621</name>
    <name evidence="4" type="ORF">PC118_g17457</name>
    <name evidence="5" type="ORF">PC129_g16319</name>
</gene>
<dbReference type="Proteomes" id="UP000760860">
    <property type="component" value="Unassembled WGS sequence"/>
</dbReference>
<organism evidence="6 7">
    <name type="scientific">Phytophthora cactorum</name>
    <dbReference type="NCBI Taxonomy" id="29920"/>
    <lineage>
        <taxon>Eukaryota</taxon>
        <taxon>Sar</taxon>
        <taxon>Stramenopiles</taxon>
        <taxon>Oomycota</taxon>
        <taxon>Peronosporomycetes</taxon>
        <taxon>Peronosporales</taxon>
        <taxon>Peronosporaceae</taxon>
        <taxon>Phytophthora</taxon>
    </lineage>
</organism>
<dbReference type="Proteomes" id="UP000697107">
    <property type="component" value="Unassembled WGS sequence"/>
</dbReference>
<sequence length="52" mass="5162">MAVSAIYNLLLAFGVVTGTAAGSTFTAAADAVINTTLVLVVVSASLVDLVFC</sequence>
<evidence type="ECO:0000313" key="3">
    <source>
        <dbReference type="EMBL" id="KAG2947673.1"/>
    </source>
</evidence>
<dbReference type="VEuPathDB" id="FungiDB:PC110_g22649"/>
<evidence type="ECO:0000256" key="1">
    <source>
        <dbReference type="SAM" id="Phobius"/>
    </source>
</evidence>
<dbReference type="AlphaFoldDB" id="A0A329RCA7"/>
<dbReference type="EMBL" id="MJFZ01002237">
    <property type="protein sequence ID" value="RAW20908.1"/>
    <property type="molecule type" value="Genomic_DNA"/>
</dbReference>